<reference evidence="7" key="1">
    <citation type="submission" date="2022-10" db="EMBL/GenBank/DDBJ databases">
        <title>The WGS of Solirubrobacter ginsenosidimutans DSM 21036.</title>
        <authorList>
            <person name="Jiang Z."/>
        </authorList>
    </citation>
    <scope>NUCLEOTIDE SEQUENCE</scope>
    <source>
        <strain evidence="7">DSM 21036</strain>
    </source>
</reference>
<feature type="transmembrane region" description="Helical" evidence="6">
    <location>
        <begin position="131"/>
        <end position="152"/>
    </location>
</feature>
<dbReference type="InterPro" id="IPR001123">
    <property type="entry name" value="LeuE-type"/>
</dbReference>
<evidence type="ECO:0000256" key="6">
    <source>
        <dbReference type="SAM" id="Phobius"/>
    </source>
</evidence>
<dbReference type="PANTHER" id="PTHR30086">
    <property type="entry name" value="ARGININE EXPORTER PROTEIN ARGO"/>
    <property type="match status" value="1"/>
</dbReference>
<gene>
    <name evidence="7" type="ORF">OM076_34765</name>
</gene>
<evidence type="ECO:0000313" key="8">
    <source>
        <dbReference type="Proteomes" id="UP001149140"/>
    </source>
</evidence>
<dbReference type="GO" id="GO:0005886">
    <property type="term" value="C:plasma membrane"/>
    <property type="evidence" value="ECO:0007669"/>
    <property type="project" value="UniProtKB-SubCell"/>
</dbReference>
<evidence type="ECO:0000256" key="5">
    <source>
        <dbReference type="ARBA" id="ARBA00023136"/>
    </source>
</evidence>
<sequence length="191" mass="19639">MALVVPGPDFAFIVGSAARGQHLGRAAAFGVVTGLSVHATLAAAGISSLLAATSWGLDVLRVLGVGFLLWAGASTVVATLRGRAGAHVPAGAATTRLAAWRRGLLGNLLNPKSLLFFLALMPQFVDPDRPTLPQVALLSAVTVAAGAAWWGLVSHVADRFSPLLQRPRVRRRVDLTTGVALLGLAGMIAVA</sequence>
<feature type="transmembrane region" description="Helical" evidence="6">
    <location>
        <begin position="59"/>
        <end position="80"/>
    </location>
</feature>
<dbReference type="PANTHER" id="PTHR30086:SF20">
    <property type="entry name" value="ARGININE EXPORTER PROTEIN ARGO-RELATED"/>
    <property type="match status" value="1"/>
</dbReference>
<keyword evidence="4 6" id="KW-1133">Transmembrane helix</keyword>
<evidence type="ECO:0000256" key="4">
    <source>
        <dbReference type="ARBA" id="ARBA00022989"/>
    </source>
</evidence>
<evidence type="ECO:0000256" key="3">
    <source>
        <dbReference type="ARBA" id="ARBA00022692"/>
    </source>
</evidence>
<organism evidence="7 8">
    <name type="scientific">Solirubrobacter ginsenosidimutans</name>
    <dbReference type="NCBI Taxonomy" id="490573"/>
    <lineage>
        <taxon>Bacteria</taxon>
        <taxon>Bacillati</taxon>
        <taxon>Actinomycetota</taxon>
        <taxon>Thermoleophilia</taxon>
        <taxon>Solirubrobacterales</taxon>
        <taxon>Solirubrobacteraceae</taxon>
        <taxon>Solirubrobacter</taxon>
    </lineage>
</organism>
<dbReference type="RefSeq" id="WP_270044761.1">
    <property type="nucleotide sequence ID" value="NZ_JAPDOD010000047.1"/>
</dbReference>
<feature type="transmembrane region" description="Helical" evidence="6">
    <location>
        <begin position="173"/>
        <end position="190"/>
    </location>
</feature>
<dbReference type="GO" id="GO:0015171">
    <property type="term" value="F:amino acid transmembrane transporter activity"/>
    <property type="evidence" value="ECO:0007669"/>
    <property type="project" value="TreeGrafter"/>
</dbReference>
<dbReference type="EMBL" id="JAPDOD010000047">
    <property type="protein sequence ID" value="MDA0165484.1"/>
    <property type="molecule type" value="Genomic_DNA"/>
</dbReference>
<evidence type="ECO:0000313" key="7">
    <source>
        <dbReference type="EMBL" id="MDA0165484.1"/>
    </source>
</evidence>
<keyword evidence="5 6" id="KW-0472">Membrane</keyword>
<dbReference type="AlphaFoldDB" id="A0A9X3MZ84"/>
<dbReference type="Pfam" id="PF01810">
    <property type="entry name" value="LysE"/>
    <property type="match status" value="1"/>
</dbReference>
<keyword evidence="2" id="KW-1003">Cell membrane</keyword>
<feature type="transmembrane region" description="Helical" evidence="6">
    <location>
        <begin position="26"/>
        <end position="53"/>
    </location>
</feature>
<keyword evidence="3 6" id="KW-0812">Transmembrane</keyword>
<comment type="subcellular location">
    <subcellularLocation>
        <location evidence="1">Cell membrane</location>
        <topology evidence="1">Multi-pass membrane protein</topology>
    </subcellularLocation>
</comment>
<proteinExistence type="predicted"/>
<keyword evidence="8" id="KW-1185">Reference proteome</keyword>
<evidence type="ECO:0000256" key="1">
    <source>
        <dbReference type="ARBA" id="ARBA00004651"/>
    </source>
</evidence>
<feature type="transmembrane region" description="Helical" evidence="6">
    <location>
        <begin position="104"/>
        <end position="125"/>
    </location>
</feature>
<comment type="caution">
    <text evidence="7">The sequence shown here is derived from an EMBL/GenBank/DDBJ whole genome shotgun (WGS) entry which is preliminary data.</text>
</comment>
<accession>A0A9X3MZ84</accession>
<protein>
    <submittedName>
        <fullName evidence="7">LysE family transporter</fullName>
    </submittedName>
</protein>
<evidence type="ECO:0000256" key="2">
    <source>
        <dbReference type="ARBA" id="ARBA00022475"/>
    </source>
</evidence>
<name>A0A9X3MZ84_9ACTN</name>
<dbReference type="Proteomes" id="UP001149140">
    <property type="component" value="Unassembled WGS sequence"/>
</dbReference>